<organism evidence="6 7">
    <name type="scientific">Linnemannia hyalina</name>
    <dbReference type="NCBI Taxonomy" id="64524"/>
    <lineage>
        <taxon>Eukaryota</taxon>
        <taxon>Fungi</taxon>
        <taxon>Fungi incertae sedis</taxon>
        <taxon>Mucoromycota</taxon>
        <taxon>Mortierellomycotina</taxon>
        <taxon>Mortierellomycetes</taxon>
        <taxon>Mortierellales</taxon>
        <taxon>Mortierellaceae</taxon>
        <taxon>Linnemannia</taxon>
    </lineage>
</organism>
<reference evidence="6" key="1">
    <citation type="submission" date="2021-06" db="EMBL/GenBank/DDBJ databases">
        <title>Genome Sequence of Mortierella hyaline Strain SCG-10, a Cold-Adapted, Nitrate-Reducing Fungus Isolated from Soil in Minnesota, USA.</title>
        <authorList>
            <person name="Aldossari N."/>
        </authorList>
    </citation>
    <scope>NUCLEOTIDE SEQUENCE</scope>
    <source>
        <strain evidence="6">SCG-10</strain>
    </source>
</reference>
<feature type="compositionally biased region" description="Low complexity" evidence="4">
    <location>
        <begin position="530"/>
        <end position="546"/>
    </location>
</feature>
<evidence type="ECO:0000313" key="6">
    <source>
        <dbReference type="EMBL" id="KAG9072727.1"/>
    </source>
</evidence>
<protein>
    <submittedName>
        <fullName evidence="6">GTPase-activating protein</fullName>
    </submittedName>
</protein>
<feature type="compositionally biased region" description="Low complexity" evidence="4">
    <location>
        <begin position="367"/>
        <end position="380"/>
    </location>
</feature>
<dbReference type="Gene3D" id="1.10.10.750">
    <property type="entry name" value="Ypt/Rab-GAP domain of gyp1p, domain 1"/>
    <property type="match status" value="1"/>
</dbReference>
<dbReference type="Proteomes" id="UP000707451">
    <property type="component" value="Unassembled WGS sequence"/>
</dbReference>
<feature type="compositionally biased region" description="Low complexity" evidence="4">
    <location>
        <begin position="663"/>
        <end position="672"/>
    </location>
</feature>
<dbReference type="EMBL" id="JAHRHY010000001">
    <property type="protein sequence ID" value="KAG9072727.1"/>
    <property type="molecule type" value="Genomic_DNA"/>
</dbReference>
<feature type="region of interest" description="Disordered" evidence="4">
    <location>
        <begin position="792"/>
        <end position="845"/>
    </location>
</feature>
<evidence type="ECO:0000259" key="5">
    <source>
        <dbReference type="PROSITE" id="PS50086"/>
    </source>
</evidence>
<dbReference type="Gene3D" id="1.10.472.80">
    <property type="entry name" value="Ypt/Rab-GAP domain of gyp1p, domain 3"/>
    <property type="match status" value="1"/>
</dbReference>
<feature type="region of interest" description="Disordered" evidence="4">
    <location>
        <begin position="1"/>
        <end position="604"/>
    </location>
</feature>
<feature type="compositionally biased region" description="Polar residues" evidence="4">
    <location>
        <begin position="320"/>
        <end position="331"/>
    </location>
</feature>
<feature type="compositionally biased region" description="Basic and acidic residues" evidence="4">
    <location>
        <begin position="489"/>
        <end position="501"/>
    </location>
</feature>
<feature type="compositionally biased region" description="Low complexity" evidence="4">
    <location>
        <begin position="595"/>
        <end position="604"/>
    </location>
</feature>
<dbReference type="PANTHER" id="PTHR47219">
    <property type="entry name" value="RAB GTPASE-ACTIVATING PROTEIN 1-LIKE"/>
    <property type="match status" value="1"/>
</dbReference>
<feature type="region of interest" description="Disordered" evidence="4">
    <location>
        <begin position="622"/>
        <end position="741"/>
    </location>
</feature>
<dbReference type="GO" id="GO:0005096">
    <property type="term" value="F:GTPase activator activity"/>
    <property type="evidence" value="ECO:0007669"/>
    <property type="project" value="UniProtKB-KW"/>
</dbReference>
<dbReference type="Pfam" id="PF23436">
    <property type="entry name" value="RabGap-TBC_2"/>
    <property type="match status" value="1"/>
</dbReference>
<feature type="compositionally biased region" description="Low complexity" evidence="4">
    <location>
        <begin position="806"/>
        <end position="828"/>
    </location>
</feature>
<feature type="compositionally biased region" description="Low complexity" evidence="4">
    <location>
        <begin position="1"/>
        <end position="13"/>
    </location>
</feature>
<feature type="compositionally biased region" description="Pro residues" evidence="4">
    <location>
        <begin position="630"/>
        <end position="650"/>
    </location>
</feature>
<name>A0A9P7Y5X3_9FUNG</name>
<dbReference type="Gene3D" id="1.10.8.270">
    <property type="entry name" value="putative rabgap domain of human tbc1 domain family member 14 like domains"/>
    <property type="match status" value="1"/>
</dbReference>
<feature type="compositionally biased region" description="Acidic residues" evidence="4">
    <location>
        <begin position="176"/>
        <end position="188"/>
    </location>
</feature>
<feature type="compositionally biased region" description="Polar residues" evidence="4">
    <location>
        <begin position="553"/>
        <end position="572"/>
    </location>
</feature>
<feature type="compositionally biased region" description="Low complexity" evidence="4">
    <location>
        <begin position="43"/>
        <end position="65"/>
    </location>
</feature>
<evidence type="ECO:0000313" key="7">
    <source>
        <dbReference type="Proteomes" id="UP000707451"/>
    </source>
</evidence>
<feature type="compositionally biased region" description="Low complexity" evidence="4">
    <location>
        <begin position="899"/>
        <end position="924"/>
    </location>
</feature>
<dbReference type="GO" id="GO:0031267">
    <property type="term" value="F:small GTPase binding"/>
    <property type="evidence" value="ECO:0007669"/>
    <property type="project" value="TreeGrafter"/>
</dbReference>
<dbReference type="PANTHER" id="PTHR47219:SF9">
    <property type="entry name" value="GTPASE ACTIVATING PROTEIN AND CENTROSOME-ASSOCIATED, ISOFORM B"/>
    <property type="match status" value="1"/>
</dbReference>
<dbReference type="FunFam" id="1.10.8.270:FF:000001">
    <property type="entry name" value="TBC1 domain family member 1"/>
    <property type="match status" value="1"/>
</dbReference>
<proteinExistence type="predicted"/>
<dbReference type="OrthoDB" id="295078at2759"/>
<keyword evidence="2 3" id="KW-0175">Coiled coil</keyword>
<dbReference type="PROSITE" id="PS50086">
    <property type="entry name" value="TBC_RABGAP"/>
    <property type="match status" value="1"/>
</dbReference>
<keyword evidence="7" id="KW-1185">Reference proteome</keyword>
<evidence type="ECO:0000256" key="2">
    <source>
        <dbReference type="ARBA" id="ARBA00023054"/>
    </source>
</evidence>
<feature type="compositionally biased region" description="Low complexity" evidence="4">
    <location>
        <begin position="225"/>
        <end position="235"/>
    </location>
</feature>
<dbReference type="FunFam" id="1.10.472.80:FF:000027">
    <property type="entry name" value="GTPase activating protein (Evi5)"/>
    <property type="match status" value="1"/>
</dbReference>
<keyword evidence="1" id="KW-0343">GTPase activation</keyword>
<dbReference type="FunFam" id="1.10.10.750:FF:000003">
    <property type="entry name" value="GTPase activating protein (Evi5)"/>
    <property type="match status" value="1"/>
</dbReference>
<dbReference type="InterPro" id="IPR050302">
    <property type="entry name" value="Rab_GAP_TBC_domain"/>
</dbReference>
<feature type="domain" description="Rab-GAP TBC" evidence="5">
    <location>
        <begin position="1007"/>
        <end position="1192"/>
    </location>
</feature>
<accession>A0A9P7Y5X3</accession>
<feature type="compositionally biased region" description="Polar residues" evidence="4">
    <location>
        <begin position="262"/>
        <end position="275"/>
    </location>
</feature>
<feature type="compositionally biased region" description="Basic and acidic residues" evidence="4">
    <location>
        <begin position="353"/>
        <end position="366"/>
    </location>
</feature>
<dbReference type="InterPro" id="IPR000195">
    <property type="entry name" value="Rab-GAP-TBC_dom"/>
</dbReference>
<sequence length="1410" mass="155244">MMASKQSAAAAFASDDEGQDYDPVHNYSSASDYEEDRYQRTQAAHSTTAPSSKTAPAAQQHNYGYSDDDSEDDYYNQQQQRHSQHARQVVSPSSVALPTSPVSSRGGPGAGGYDSYNDRRDSYPTPSSHVAPVAASATTPAAGATAATPILSSRNSWEENDSDDNEPYPADAYDYGQEEESSSGDEYEERPRSSQVLKQPQAFHGHSDRDNSEDEFEERPRSHLQHQQQQRQSQQPAATVQGHDAAASSHSEDEYEERPRSHIQQQQPRPSSSNHYHADSQSEDEFEERPRSHHQQQQYNDHRAADSQSEDEYEERPRSHVQQRQSTQSSHGHTEIAQVAQKEQQAKNPYNYDSDHSRSSSEDRRQPTPISAPVAAIAPVHHQEETQHNGRFSTESFDRRSSYAEEKVVPTVTQVAPVHYGSDSDSDDDYKPALASPVVHHQQPKEASFGDFGEEPLAHNNMFQSSALDPRASVNSAKSFSSHTKHHSFGYDERPAEHDVPSESESGSSSEADEPEKKNKLKELSSTLMSAAAVAPVSPPTTTTQAPPIPNKSRPTSTISLASHNSLASPRSPTFARSMGSPVAERLEQPAATRAPDSPMVSAASAPVIAAAAAAVAAAATAAVVASPPTSAPVPAPVTPAAPISPPSPPAKDTIPLAVDTVSQKSASSTSSLDARQKASGYDSDTSGTSIDLHSPTYKSQSSKMTPPSVFTRTFSSSSSGGAKDTKVNNGPASPERTRPISYATVFSDADMNDVNLMDEPQASDQRASVVVPRTPVTPSAFGFASGFFGGAAARSQPTPPPPRPFSSSSQPQQVPLPATPVQATPSTPVAPTPPPKTNDTRSRSTSISAFASTIGAFARGFSSLSQPPVPPMPARTPSQISQRTSNAPAPSTFAAFGQQQQQQDPRNSSATRSMTSARASTISNATNDSNMDMLLARLEAQNELLAQESKRRATTESDMDRALNHAKEEAAPGDDVDWDYWGALMHDYNGVVRRNPKQLTTMIQRGVPSALRGLIWQLLAKSKDAQLEATFAELLKSTSSHEKQITRDMTRTFPNHEYFTTEGGVGQEALFNVAKAYSLYDPEVGYCQGISFIIGPLLLNMPEEEAFCMLVRMMQTYEMRGHYTPDMEKLQLRLYQFEQLMEETVPMVFKHLRNQGIRSTMYASQWFMTVFAYKFPLELVFRVYDILLVEGADALLRFAIALLKMNHDRILSLDFEVLIEFLKHGLFEPYMNDAGLFIRDAYEVKVTPKKLQQYAQKYQALLQKQQAELAAEENLRESNRLLSTQVRTLEGSLHQLNKEHVDLAKELITRKLDMAQLSDKNDVLEQKVSDLVRIVDSQGKEVEEQYKGEIEDVLRKNMEILKKNEQLEDQLAYMESLLVETKMKYAESEIERDSLSRKLSDMRKALVSM</sequence>
<feature type="coiled-coil region" evidence="3">
    <location>
        <begin position="1256"/>
        <end position="1406"/>
    </location>
</feature>
<comment type="caution">
    <text evidence="6">The sequence shown here is derived from an EMBL/GenBank/DDBJ whole genome shotgun (WGS) entry which is preliminary data.</text>
</comment>
<feature type="compositionally biased region" description="Polar residues" evidence="4">
    <location>
        <begin position="683"/>
        <end position="715"/>
    </location>
</feature>
<gene>
    <name evidence="6" type="primary">GYP5_1</name>
    <name evidence="6" type="ORF">KI688_000503</name>
</gene>
<dbReference type="SMART" id="SM00164">
    <property type="entry name" value="TBC"/>
    <property type="match status" value="1"/>
</dbReference>
<feature type="compositionally biased region" description="Polar residues" evidence="4">
    <location>
        <begin position="877"/>
        <end position="890"/>
    </location>
</feature>
<evidence type="ECO:0000256" key="1">
    <source>
        <dbReference type="ARBA" id="ARBA00022468"/>
    </source>
</evidence>
<feature type="compositionally biased region" description="Low complexity" evidence="4">
    <location>
        <begin position="124"/>
        <end position="149"/>
    </location>
</feature>
<evidence type="ECO:0000256" key="4">
    <source>
        <dbReference type="SAM" id="MobiDB-lite"/>
    </source>
</evidence>
<evidence type="ECO:0000256" key="3">
    <source>
        <dbReference type="SAM" id="Coils"/>
    </source>
</evidence>
<feature type="compositionally biased region" description="Basic and acidic residues" evidence="4">
    <location>
        <begin position="396"/>
        <end position="408"/>
    </location>
</feature>
<feature type="region of interest" description="Disordered" evidence="4">
    <location>
        <begin position="862"/>
        <end position="929"/>
    </location>
</feature>
<feature type="compositionally biased region" description="Polar residues" evidence="4">
    <location>
        <begin position="90"/>
        <end position="103"/>
    </location>
</feature>
<dbReference type="InterPro" id="IPR035969">
    <property type="entry name" value="Rab-GAP_TBC_sf"/>
</dbReference>
<dbReference type="SUPFAM" id="SSF47923">
    <property type="entry name" value="Ypt/Rab-GAP domain of gyp1p"/>
    <property type="match status" value="2"/>
</dbReference>